<name>A0A1H0F9V6_9HYPH</name>
<dbReference type="Pfam" id="PF13377">
    <property type="entry name" value="Peripla_BP_3"/>
    <property type="match status" value="1"/>
</dbReference>
<dbReference type="SUPFAM" id="SSF53822">
    <property type="entry name" value="Periplasmic binding protein-like I"/>
    <property type="match status" value="1"/>
</dbReference>
<keyword evidence="1" id="KW-0805">Transcription regulation</keyword>
<dbReference type="GO" id="GO:0000976">
    <property type="term" value="F:transcription cis-regulatory region binding"/>
    <property type="evidence" value="ECO:0007669"/>
    <property type="project" value="TreeGrafter"/>
</dbReference>
<dbReference type="STRING" id="1166073.SAMN05192530_102424"/>
<dbReference type="PANTHER" id="PTHR30146:SF153">
    <property type="entry name" value="LACTOSE OPERON REPRESSOR"/>
    <property type="match status" value="1"/>
</dbReference>
<evidence type="ECO:0000259" key="4">
    <source>
        <dbReference type="PROSITE" id="PS50932"/>
    </source>
</evidence>
<dbReference type="OrthoDB" id="7325800at2"/>
<dbReference type="Proteomes" id="UP000198793">
    <property type="component" value="Unassembled WGS sequence"/>
</dbReference>
<evidence type="ECO:0000256" key="2">
    <source>
        <dbReference type="ARBA" id="ARBA00023125"/>
    </source>
</evidence>
<evidence type="ECO:0000256" key="1">
    <source>
        <dbReference type="ARBA" id="ARBA00023015"/>
    </source>
</evidence>
<organism evidence="5 6">
    <name type="scientific">Aureimonas jatrophae</name>
    <dbReference type="NCBI Taxonomy" id="1166073"/>
    <lineage>
        <taxon>Bacteria</taxon>
        <taxon>Pseudomonadati</taxon>
        <taxon>Pseudomonadota</taxon>
        <taxon>Alphaproteobacteria</taxon>
        <taxon>Hyphomicrobiales</taxon>
        <taxon>Aurantimonadaceae</taxon>
        <taxon>Aureimonas</taxon>
    </lineage>
</organism>
<dbReference type="CDD" id="cd01392">
    <property type="entry name" value="HTH_LacI"/>
    <property type="match status" value="1"/>
</dbReference>
<keyword evidence="3" id="KW-0804">Transcription</keyword>
<dbReference type="InterPro" id="IPR000843">
    <property type="entry name" value="HTH_LacI"/>
</dbReference>
<dbReference type="SUPFAM" id="SSF47413">
    <property type="entry name" value="lambda repressor-like DNA-binding domains"/>
    <property type="match status" value="1"/>
</dbReference>
<accession>A0A1H0F9V6</accession>
<dbReference type="InterPro" id="IPR046335">
    <property type="entry name" value="LacI/GalR-like_sensor"/>
</dbReference>
<feature type="domain" description="HTH lacI-type" evidence="4">
    <location>
        <begin position="4"/>
        <end position="48"/>
    </location>
</feature>
<dbReference type="PANTHER" id="PTHR30146">
    <property type="entry name" value="LACI-RELATED TRANSCRIPTIONAL REPRESSOR"/>
    <property type="match status" value="1"/>
</dbReference>
<sequence length="330" mass="36161">MPKITLGTIAQATGLSKFAVSRALSGKDGVSAETRLRVRRVADEMGYVQPVAQDETPVVGVVFNNAEIINSELHLRIQGGVQAEAARRGYEVRNCWSSDRREILAFARSCRGIALVGRHERDTILAVGALGLPVARSGWVEPLDPFDVVSGTDHEAGSAVAHYLLGLGHRTIAYVHGTPGYRGRVERFYGLREVLERHPDVAFREMTFQSETRFLEHLELAHADCFYPTAFFCAHDGMALTVMSELLRLGLRIPEDASVVGFGDYSAATQIWPPMTTVRVQGYEIGAGLVRMLDDRLNGRLPADIPFRLQVASTLVIRDSAGPAAHRARG</sequence>
<keyword evidence="2" id="KW-0238">DNA-binding</keyword>
<dbReference type="Pfam" id="PF00356">
    <property type="entry name" value="LacI"/>
    <property type="match status" value="1"/>
</dbReference>
<dbReference type="EMBL" id="FNIT01000002">
    <property type="protein sequence ID" value="SDN91405.1"/>
    <property type="molecule type" value="Genomic_DNA"/>
</dbReference>
<reference evidence="5 6" key="1">
    <citation type="submission" date="2016-10" db="EMBL/GenBank/DDBJ databases">
        <authorList>
            <person name="de Groot N.N."/>
        </authorList>
    </citation>
    <scope>NUCLEOTIDE SEQUENCE [LARGE SCALE GENOMIC DNA]</scope>
    <source>
        <strain evidence="6">L7-484,KACC 16230,DSM 25025</strain>
    </source>
</reference>
<evidence type="ECO:0000256" key="3">
    <source>
        <dbReference type="ARBA" id="ARBA00023163"/>
    </source>
</evidence>
<dbReference type="AlphaFoldDB" id="A0A1H0F9V6"/>
<dbReference type="Gene3D" id="3.40.50.2300">
    <property type="match status" value="2"/>
</dbReference>
<dbReference type="PROSITE" id="PS50932">
    <property type="entry name" value="HTH_LACI_2"/>
    <property type="match status" value="1"/>
</dbReference>
<dbReference type="GO" id="GO:0003700">
    <property type="term" value="F:DNA-binding transcription factor activity"/>
    <property type="evidence" value="ECO:0007669"/>
    <property type="project" value="TreeGrafter"/>
</dbReference>
<gene>
    <name evidence="5" type="ORF">SAMN05192530_102424</name>
</gene>
<dbReference type="RefSeq" id="WP_090670700.1">
    <property type="nucleotide sequence ID" value="NZ_FNIT01000002.1"/>
</dbReference>
<dbReference type="InterPro" id="IPR028082">
    <property type="entry name" value="Peripla_BP_I"/>
</dbReference>
<dbReference type="Gene3D" id="1.10.260.40">
    <property type="entry name" value="lambda repressor-like DNA-binding domains"/>
    <property type="match status" value="1"/>
</dbReference>
<protein>
    <submittedName>
        <fullName evidence="5">Transcriptional regulator, LacI family</fullName>
    </submittedName>
</protein>
<evidence type="ECO:0000313" key="6">
    <source>
        <dbReference type="Proteomes" id="UP000198793"/>
    </source>
</evidence>
<proteinExistence type="predicted"/>
<dbReference type="SMART" id="SM00354">
    <property type="entry name" value="HTH_LACI"/>
    <property type="match status" value="1"/>
</dbReference>
<keyword evidence="6" id="KW-1185">Reference proteome</keyword>
<evidence type="ECO:0000313" key="5">
    <source>
        <dbReference type="EMBL" id="SDN91405.1"/>
    </source>
</evidence>
<dbReference type="InterPro" id="IPR010982">
    <property type="entry name" value="Lambda_DNA-bd_dom_sf"/>
</dbReference>